<dbReference type="Pfam" id="PF04434">
    <property type="entry name" value="SWIM"/>
    <property type="match status" value="1"/>
</dbReference>
<protein>
    <submittedName>
        <fullName evidence="3">SWIM zinc finger domain-containing protein</fullName>
    </submittedName>
</protein>
<dbReference type="Proteomes" id="UP001528823">
    <property type="component" value="Unassembled WGS sequence"/>
</dbReference>
<dbReference type="PROSITE" id="PS50966">
    <property type="entry name" value="ZF_SWIM"/>
    <property type="match status" value="1"/>
</dbReference>
<proteinExistence type="predicted"/>
<keyword evidence="1" id="KW-0479">Metal-binding</keyword>
<dbReference type="InterPro" id="IPR007527">
    <property type="entry name" value="Znf_SWIM"/>
</dbReference>
<keyword evidence="1" id="KW-0863">Zinc-finger</keyword>
<comment type="caution">
    <text evidence="3">The sequence shown here is derived from an EMBL/GenBank/DDBJ whole genome shotgun (WGS) entry which is preliminary data.</text>
</comment>
<organism evidence="3 4">
    <name type="scientific">Spartinivicinus poritis</name>
    <dbReference type="NCBI Taxonomy" id="2994640"/>
    <lineage>
        <taxon>Bacteria</taxon>
        <taxon>Pseudomonadati</taxon>
        <taxon>Pseudomonadota</taxon>
        <taxon>Gammaproteobacteria</taxon>
        <taxon>Oceanospirillales</taxon>
        <taxon>Zooshikellaceae</taxon>
        <taxon>Spartinivicinus</taxon>
    </lineage>
</organism>
<gene>
    <name evidence="3" type="ORF">ORQ98_17400</name>
</gene>
<name>A0ABT5UBH7_9GAMM</name>
<evidence type="ECO:0000256" key="1">
    <source>
        <dbReference type="PROSITE-ProRule" id="PRU00325"/>
    </source>
</evidence>
<evidence type="ECO:0000313" key="3">
    <source>
        <dbReference type="EMBL" id="MDE1463733.1"/>
    </source>
</evidence>
<feature type="domain" description="SWIM-type" evidence="2">
    <location>
        <begin position="501"/>
        <end position="542"/>
    </location>
</feature>
<accession>A0ABT5UBH7</accession>
<evidence type="ECO:0000313" key="4">
    <source>
        <dbReference type="Proteomes" id="UP001528823"/>
    </source>
</evidence>
<dbReference type="EMBL" id="JAPMOU010000023">
    <property type="protein sequence ID" value="MDE1463733.1"/>
    <property type="molecule type" value="Genomic_DNA"/>
</dbReference>
<evidence type="ECO:0000259" key="2">
    <source>
        <dbReference type="PROSITE" id="PS50966"/>
    </source>
</evidence>
<dbReference type="RefSeq" id="WP_274690068.1">
    <property type="nucleotide sequence ID" value="NZ_JAPMOU010000023.1"/>
</dbReference>
<sequence length="545" mass="62917">MEFNYRFLGSSAISHSANQSELSFAPDTLREPTYFVAELAQHLPFREAISALNAVVVADLRFQPKDRTEYLAWLKQHEQRLLADYLVEQQVVDRRLDEVRAELADVRKQQSQVMAPYYKAQNTYFKWLYKHDFDAWFVLDPVITVHPDQVMFECFSQDESAYGCLSCNYEVFKNITDQAYGTTNIDYSAGLYNEFQKIRDYRKTELRIEPAGFSVATSGSEQFKEEKIDLPDSWVRGFLQVSSAMTLPMVEAVLHPMDIHNLLFHLKRKKERHGPRSLRFQLLPGKPVKVIIEPWEQSITFHRSIFQGTEEREIRIWGRRRLLMLERLLPYAKQFKMCLLGTGMPSFFIADLGDLRFTLGLSGWSSNDWSRMGEFNLMTSREEVDADTQATVFKQLQKSWSASTDQLAVSLKLERSIIISALSAYSQAGRVVYDLASDVYRCRELSREPLPIDALRFASPQEEKAQRLLTAGLVKLKHQTPYADGIKLVGQVRDDGKKLSVELIIDSDRRLTQASCECSHFIRNRLYKGPCEHMLALRLRAEADI</sequence>
<keyword evidence="4" id="KW-1185">Reference proteome</keyword>
<reference evidence="3 4" key="1">
    <citation type="submission" date="2022-11" db="EMBL/GenBank/DDBJ databases">
        <title>Spartinivicinus poritis sp. nov., isolated from scleractinian coral Porites lutea.</title>
        <authorList>
            <person name="Zhang G."/>
            <person name="Cai L."/>
            <person name="Wei Q."/>
        </authorList>
    </citation>
    <scope>NUCLEOTIDE SEQUENCE [LARGE SCALE GENOMIC DNA]</scope>
    <source>
        <strain evidence="3 4">A2-2</strain>
    </source>
</reference>
<keyword evidence="1" id="KW-0862">Zinc</keyword>